<accession>A0A6G1GMI4</accession>
<dbReference type="EMBL" id="ML977191">
    <property type="protein sequence ID" value="KAF1981938.1"/>
    <property type="molecule type" value="Genomic_DNA"/>
</dbReference>
<proteinExistence type="predicted"/>
<evidence type="ECO:0000313" key="1">
    <source>
        <dbReference type="EMBL" id="KAF1981938.1"/>
    </source>
</evidence>
<protein>
    <submittedName>
        <fullName evidence="1">Uncharacterized protein</fullName>
    </submittedName>
</protein>
<name>A0A6G1GMI4_9PEZI</name>
<evidence type="ECO:0000313" key="2">
    <source>
        <dbReference type="Proteomes" id="UP000800041"/>
    </source>
</evidence>
<dbReference type="Proteomes" id="UP000800041">
    <property type="component" value="Unassembled WGS sequence"/>
</dbReference>
<organism evidence="1 2">
    <name type="scientific">Aulographum hederae CBS 113979</name>
    <dbReference type="NCBI Taxonomy" id="1176131"/>
    <lineage>
        <taxon>Eukaryota</taxon>
        <taxon>Fungi</taxon>
        <taxon>Dikarya</taxon>
        <taxon>Ascomycota</taxon>
        <taxon>Pezizomycotina</taxon>
        <taxon>Dothideomycetes</taxon>
        <taxon>Pleosporomycetidae</taxon>
        <taxon>Aulographales</taxon>
        <taxon>Aulographaceae</taxon>
    </lineage>
</organism>
<sequence length="416" mass="45880">MAQLTVGGMWKASRRVAPAAERLIPFRCTTPLISRRAFSEVPSAGGHSADRAYDGGASMDCLRAHPSLGQFNAVLKKLAVVQQRDFIPFEQWPEDIQYHASSLFPHGCRAFTAKNGSIDELPDLHSFLLPSEQRGSPSNATFGSVEMPPVLQAYFSPILGATPTPNLCDGAAFAAKCFIDTLQHPFNSNTVSALAADRVQAKYIILSSLPRLYLHLQPFSGTIYNVAIPTCNRRTYTSRLSTLQDLPTIHRGPESFIIDGVVPPMLNQFVGKEAANLSGWQQLRVLETSTNMANNFITKISRFLPKAEMMPSVVDVMTTPEVQEVGNYLYVQARVEAMLDTGWWEGDADGGKGVLRKLPEIMRVLDVHLISPWLPFRDRFKFPGEKGDPGAHELKWKIAHLEAFAPRGSPFLKGGS</sequence>
<keyword evidence="2" id="KW-1185">Reference proteome</keyword>
<reference evidence="1" key="1">
    <citation type="journal article" date="2020" name="Stud. Mycol.">
        <title>101 Dothideomycetes genomes: a test case for predicting lifestyles and emergence of pathogens.</title>
        <authorList>
            <person name="Haridas S."/>
            <person name="Albert R."/>
            <person name="Binder M."/>
            <person name="Bloem J."/>
            <person name="Labutti K."/>
            <person name="Salamov A."/>
            <person name="Andreopoulos B."/>
            <person name="Baker S."/>
            <person name="Barry K."/>
            <person name="Bills G."/>
            <person name="Bluhm B."/>
            <person name="Cannon C."/>
            <person name="Castanera R."/>
            <person name="Culley D."/>
            <person name="Daum C."/>
            <person name="Ezra D."/>
            <person name="Gonzalez J."/>
            <person name="Henrissat B."/>
            <person name="Kuo A."/>
            <person name="Liang C."/>
            <person name="Lipzen A."/>
            <person name="Lutzoni F."/>
            <person name="Magnuson J."/>
            <person name="Mondo S."/>
            <person name="Nolan M."/>
            <person name="Ohm R."/>
            <person name="Pangilinan J."/>
            <person name="Park H.-J."/>
            <person name="Ramirez L."/>
            <person name="Alfaro M."/>
            <person name="Sun H."/>
            <person name="Tritt A."/>
            <person name="Yoshinaga Y."/>
            <person name="Zwiers L.-H."/>
            <person name="Turgeon B."/>
            <person name="Goodwin S."/>
            <person name="Spatafora J."/>
            <person name="Crous P."/>
            <person name="Grigoriev I."/>
        </authorList>
    </citation>
    <scope>NUCLEOTIDE SEQUENCE</scope>
    <source>
        <strain evidence="1">CBS 113979</strain>
    </source>
</reference>
<dbReference type="AlphaFoldDB" id="A0A6G1GMI4"/>
<gene>
    <name evidence="1" type="ORF">K402DRAFT_467177</name>
</gene>